<dbReference type="Pfam" id="PF13521">
    <property type="entry name" value="AAA_28"/>
    <property type="match status" value="1"/>
</dbReference>
<accession>A0ABV6Y4M9</accession>
<dbReference type="Proteomes" id="UP001593940">
    <property type="component" value="Unassembled WGS sequence"/>
</dbReference>
<dbReference type="InterPro" id="IPR038727">
    <property type="entry name" value="NadR/Ttd14_AAA_dom"/>
</dbReference>
<protein>
    <submittedName>
        <fullName evidence="2">AAA family ATPase</fullName>
    </submittedName>
</protein>
<name>A0ABV6Y4M9_9HYPH</name>
<evidence type="ECO:0000259" key="1">
    <source>
        <dbReference type="Pfam" id="PF13521"/>
    </source>
</evidence>
<keyword evidence="3" id="KW-1185">Reference proteome</keyword>
<dbReference type="EMBL" id="JBHOMY010000012">
    <property type="protein sequence ID" value="MFC1456140.1"/>
    <property type="molecule type" value="Genomic_DNA"/>
</dbReference>
<evidence type="ECO:0000313" key="2">
    <source>
        <dbReference type="EMBL" id="MFC1456140.1"/>
    </source>
</evidence>
<proteinExistence type="predicted"/>
<organism evidence="2 3">
    <name type="scientific">Microvirga arabica</name>
    <dbReference type="NCBI Taxonomy" id="1128671"/>
    <lineage>
        <taxon>Bacteria</taxon>
        <taxon>Pseudomonadati</taxon>
        <taxon>Pseudomonadota</taxon>
        <taxon>Alphaproteobacteria</taxon>
        <taxon>Hyphomicrobiales</taxon>
        <taxon>Methylobacteriaceae</taxon>
        <taxon>Microvirga</taxon>
    </lineage>
</organism>
<feature type="domain" description="NadR/Ttd14 AAA" evidence="1">
    <location>
        <begin position="5"/>
        <end position="166"/>
    </location>
</feature>
<dbReference type="Gene3D" id="3.40.50.300">
    <property type="entry name" value="P-loop containing nucleotide triphosphate hydrolases"/>
    <property type="match status" value="1"/>
</dbReference>
<dbReference type="InterPro" id="IPR027417">
    <property type="entry name" value="P-loop_NTPase"/>
</dbReference>
<reference evidence="2 3" key="1">
    <citation type="submission" date="2024-09" db="EMBL/GenBank/DDBJ databases">
        <title>Nodulacao em especies de Leguminosae Basais da Amazonia e Caracterizacao dos Rizobios e Bacterias Associadas aos Nodulos.</title>
        <authorList>
            <person name="Jambeiro I.C.A."/>
            <person name="Lopes I.S."/>
            <person name="Aguiar E.R.G.R."/>
            <person name="Santos A.F.J."/>
            <person name="Dos Santos J.M.F."/>
            <person name="Gross E."/>
        </authorList>
    </citation>
    <scope>NUCLEOTIDE SEQUENCE [LARGE SCALE GENOMIC DNA]</scope>
    <source>
        <strain evidence="2 3">BRUESC1165</strain>
    </source>
</reference>
<comment type="caution">
    <text evidence="2">The sequence shown here is derived from an EMBL/GenBank/DDBJ whole genome shotgun (WGS) entry which is preliminary data.</text>
</comment>
<sequence>MERFVVISGCSGGGKSTLLAELGRRGHPIVEEPGRRIVRQELQKGGAALPWKDERAFSHRAIAVALDDRAAAASLNGWVFFDRSLVDAAAFLQHLTHEPILTSIAQLHRYHHTVFLTPPWPEIYVNDPERRHDMAAAEAEYSRLLEAYPMLGYKVSILPKVSVSERADMIEKALADE</sequence>
<dbReference type="RefSeq" id="WP_377029038.1">
    <property type="nucleotide sequence ID" value="NZ_JBHOMY010000012.1"/>
</dbReference>
<gene>
    <name evidence="2" type="ORF">ACETIH_05275</name>
</gene>
<dbReference type="SUPFAM" id="SSF52540">
    <property type="entry name" value="P-loop containing nucleoside triphosphate hydrolases"/>
    <property type="match status" value="1"/>
</dbReference>
<evidence type="ECO:0000313" key="3">
    <source>
        <dbReference type="Proteomes" id="UP001593940"/>
    </source>
</evidence>